<keyword evidence="3" id="KW-0032">Aminotransferase</keyword>
<comment type="caution">
    <text evidence="8">The sequence shown here is derived from an EMBL/GenBank/DDBJ whole genome shotgun (WGS) entry which is preliminary data.</text>
</comment>
<feature type="domain" description="Aminotransferase class I/classII large" evidence="7">
    <location>
        <begin position="52"/>
        <end position="413"/>
    </location>
</feature>
<dbReference type="PRINTS" id="PR00753">
    <property type="entry name" value="ACCSYNTHASE"/>
</dbReference>
<dbReference type="PANTHER" id="PTHR43795:SF32">
    <property type="entry name" value="AMINOTRANSFERASE GLII-RELATED"/>
    <property type="match status" value="1"/>
</dbReference>
<comment type="similarity">
    <text evidence="2">Belongs to the class-I pyridoxal-phosphate-dependent aminotransferase family.</text>
</comment>
<dbReference type="EMBL" id="JAPEVA010000158">
    <property type="protein sequence ID" value="KAJ4395432.1"/>
    <property type="molecule type" value="Genomic_DNA"/>
</dbReference>
<accession>A0A9W8Z2E9</accession>
<dbReference type="Pfam" id="PF00155">
    <property type="entry name" value="Aminotran_1_2"/>
    <property type="match status" value="1"/>
</dbReference>
<proteinExistence type="inferred from homology"/>
<evidence type="ECO:0000313" key="9">
    <source>
        <dbReference type="Proteomes" id="UP001140510"/>
    </source>
</evidence>
<sequence>MNSGLSSRTARIVDEVDPTPSTFTPQPTHRPSAIDLSNAQNEVLRPELLDFFKHVVRNEMDTDTFALPTVPGGDPRLRQSLATFFNTYFNPLLSVKREHIVLTAGASDAIEHVIHAVCDDGDSLLVPGPYWPGFEPLASARVNVNIVVAQPPTYTNYASYLVPSLQAAYDFSPVKSRIKTVLLTNSSNPLGRCYSRNVLIECLEFCQERGLHLISDELYALTDLGHVKKGEEFVSVLSLTDPFLPEGAIKVDPNRVHVVWSASKLFGVSGLRVGCLISQHNPELISAMALLTATHTSTVSTLYLSSLLSSSHLPTLFALNSERLTASYHILADCLKEWNVEFVEPTHGLFVFARLAKDLRTVEQEQSRFAQLLQAGVKVSPGHSYRGKEGEFGWARIRYSLEEAMMRDAVAKLDAFLGQRR</sequence>
<dbReference type="Gene3D" id="3.90.1150.10">
    <property type="entry name" value="Aspartate Aminotransferase, domain 1"/>
    <property type="match status" value="1"/>
</dbReference>
<dbReference type="InterPro" id="IPR015424">
    <property type="entry name" value="PyrdxlP-dep_Trfase"/>
</dbReference>
<comment type="cofactor">
    <cofactor evidence="1">
        <name>pyridoxal 5'-phosphate</name>
        <dbReference type="ChEBI" id="CHEBI:597326"/>
    </cofactor>
</comment>
<dbReference type="PANTHER" id="PTHR43795">
    <property type="entry name" value="BIFUNCTIONAL ASPARTATE AMINOTRANSFERASE AND GLUTAMATE/ASPARTATE-PREPHENATE AMINOTRANSFERASE-RELATED"/>
    <property type="match status" value="1"/>
</dbReference>
<evidence type="ECO:0000256" key="4">
    <source>
        <dbReference type="ARBA" id="ARBA00022679"/>
    </source>
</evidence>
<gene>
    <name evidence="8" type="ORF">N0V91_010830</name>
</gene>
<dbReference type="InterPro" id="IPR004839">
    <property type="entry name" value="Aminotransferase_I/II_large"/>
</dbReference>
<dbReference type="InterPro" id="IPR050478">
    <property type="entry name" value="Ethylene_sulfur-biosynth"/>
</dbReference>
<dbReference type="GO" id="GO:0008483">
    <property type="term" value="F:transaminase activity"/>
    <property type="evidence" value="ECO:0007669"/>
    <property type="project" value="UniProtKB-KW"/>
</dbReference>
<dbReference type="Gene3D" id="3.40.640.10">
    <property type="entry name" value="Type I PLP-dependent aspartate aminotransferase-like (Major domain)"/>
    <property type="match status" value="1"/>
</dbReference>
<dbReference type="GO" id="GO:0006520">
    <property type="term" value="P:amino acid metabolic process"/>
    <property type="evidence" value="ECO:0007669"/>
    <property type="project" value="TreeGrafter"/>
</dbReference>
<dbReference type="PROSITE" id="PS00105">
    <property type="entry name" value="AA_TRANSFER_CLASS_1"/>
    <property type="match status" value="1"/>
</dbReference>
<keyword evidence="5" id="KW-0663">Pyridoxal phosphate</keyword>
<dbReference type="SUPFAM" id="SSF53383">
    <property type="entry name" value="PLP-dependent transferases"/>
    <property type="match status" value="1"/>
</dbReference>
<dbReference type="AlphaFoldDB" id="A0A9W8Z2E9"/>
<keyword evidence="4" id="KW-0808">Transferase</keyword>
<keyword evidence="9" id="KW-1185">Reference proteome</keyword>
<feature type="compositionally biased region" description="Polar residues" evidence="6">
    <location>
        <begin position="19"/>
        <end position="33"/>
    </location>
</feature>
<organism evidence="8 9">
    <name type="scientific">Didymella pomorum</name>
    <dbReference type="NCBI Taxonomy" id="749634"/>
    <lineage>
        <taxon>Eukaryota</taxon>
        <taxon>Fungi</taxon>
        <taxon>Dikarya</taxon>
        <taxon>Ascomycota</taxon>
        <taxon>Pezizomycotina</taxon>
        <taxon>Dothideomycetes</taxon>
        <taxon>Pleosporomycetidae</taxon>
        <taxon>Pleosporales</taxon>
        <taxon>Pleosporineae</taxon>
        <taxon>Didymellaceae</taxon>
        <taxon>Didymella</taxon>
    </lineage>
</organism>
<dbReference type="InterPro" id="IPR004838">
    <property type="entry name" value="NHTrfase_class1_PyrdxlP-BS"/>
</dbReference>
<evidence type="ECO:0000256" key="2">
    <source>
        <dbReference type="ARBA" id="ARBA00007441"/>
    </source>
</evidence>
<evidence type="ECO:0000256" key="6">
    <source>
        <dbReference type="SAM" id="MobiDB-lite"/>
    </source>
</evidence>
<evidence type="ECO:0000256" key="1">
    <source>
        <dbReference type="ARBA" id="ARBA00001933"/>
    </source>
</evidence>
<dbReference type="OrthoDB" id="7042322at2759"/>
<evidence type="ECO:0000313" key="8">
    <source>
        <dbReference type="EMBL" id="KAJ4395432.1"/>
    </source>
</evidence>
<protein>
    <recommendedName>
        <fullName evidence="7">Aminotransferase class I/classII large domain-containing protein</fullName>
    </recommendedName>
</protein>
<name>A0A9W8Z2E9_9PLEO</name>
<evidence type="ECO:0000256" key="5">
    <source>
        <dbReference type="ARBA" id="ARBA00022898"/>
    </source>
</evidence>
<reference evidence="8" key="1">
    <citation type="submission" date="2022-10" db="EMBL/GenBank/DDBJ databases">
        <title>Tapping the CABI collections for fungal endophytes: first genome assemblies for Collariella, Neodidymelliopsis, Ascochyta clinopodiicola, Didymella pomorum, Didymosphaeria variabile, Neocosmospora piperis and Neocucurbitaria cava.</title>
        <authorList>
            <person name="Hill R."/>
        </authorList>
    </citation>
    <scope>NUCLEOTIDE SEQUENCE</scope>
    <source>
        <strain evidence="8">IMI 355091</strain>
    </source>
</reference>
<dbReference type="CDD" id="cd00609">
    <property type="entry name" value="AAT_like"/>
    <property type="match status" value="1"/>
</dbReference>
<dbReference type="GO" id="GO:0030170">
    <property type="term" value="F:pyridoxal phosphate binding"/>
    <property type="evidence" value="ECO:0007669"/>
    <property type="project" value="InterPro"/>
</dbReference>
<dbReference type="InterPro" id="IPR015421">
    <property type="entry name" value="PyrdxlP-dep_Trfase_major"/>
</dbReference>
<dbReference type="Proteomes" id="UP001140510">
    <property type="component" value="Unassembled WGS sequence"/>
</dbReference>
<feature type="region of interest" description="Disordered" evidence="6">
    <location>
        <begin position="1"/>
        <end position="33"/>
    </location>
</feature>
<dbReference type="InterPro" id="IPR015422">
    <property type="entry name" value="PyrdxlP-dep_Trfase_small"/>
</dbReference>
<evidence type="ECO:0000259" key="7">
    <source>
        <dbReference type="Pfam" id="PF00155"/>
    </source>
</evidence>
<evidence type="ECO:0000256" key="3">
    <source>
        <dbReference type="ARBA" id="ARBA00022576"/>
    </source>
</evidence>